<evidence type="ECO:0000313" key="1">
    <source>
        <dbReference type="EMBL" id="BDP42915.1"/>
    </source>
</evidence>
<proteinExistence type="predicted"/>
<protein>
    <recommendedName>
        <fullName evidence="3">P22 coat protein-protein 5 domain protein</fullName>
    </recommendedName>
</protein>
<evidence type="ECO:0008006" key="3">
    <source>
        <dbReference type="Google" id="ProtNLM"/>
    </source>
</evidence>
<accession>A0ABM8AGW5</accession>
<keyword evidence="2" id="KW-1185">Reference proteome</keyword>
<name>A0ABM8AGW5_9DEIO</name>
<sequence>MTITVSDPTIWSARILAHLDKTFVYGAAFTNRNYQGEITDAGSTVRILQVSDVTVSDYTGTLAAPENLNDTALDLVIDQRKSFNFIVDDVDARRSILMLVDEGSKRAAQGMSDVRDRHVASFHSAVDATNAVGTDAAPVTIGFAAGETRPYDAFLDLTQKLDEANVPNPDRRIVLPPWFVRALKTQFGDRASSLGDNITQNGMAGNVDGVTVYQSNNVPSVGGAKFKVLAGVPEITFADAIVKTETLRAQSSFGTLVRGLHVYGAKMTQPRAFAVGTFNKGQLSK</sequence>
<evidence type="ECO:0000313" key="2">
    <source>
        <dbReference type="Proteomes" id="UP001064971"/>
    </source>
</evidence>
<dbReference type="RefSeq" id="WP_264775591.1">
    <property type="nucleotide sequence ID" value="NZ_AP026560.1"/>
</dbReference>
<dbReference type="EMBL" id="AP026560">
    <property type="protein sequence ID" value="BDP42915.1"/>
    <property type="molecule type" value="Genomic_DNA"/>
</dbReference>
<organism evidence="1 2">
    <name type="scientific">Deinococcus aetherius</name>
    <dbReference type="NCBI Taxonomy" id="200252"/>
    <lineage>
        <taxon>Bacteria</taxon>
        <taxon>Thermotogati</taxon>
        <taxon>Deinococcota</taxon>
        <taxon>Deinococci</taxon>
        <taxon>Deinococcales</taxon>
        <taxon>Deinococcaceae</taxon>
        <taxon>Deinococcus</taxon>
    </lineage>
</organism>
<dbReference type="SUPFAM" id="SSF56563">
    <property type="entry name" value="Major capsid protein gp5"/>
    <property type="match status" value="1"/>
</dbReference>
<reference evidence="1" key="1">
    <citation type="submission" date="2022-07" db="EMBL/GenBank/DDBJ databases">
        <title>Complete Genome Sequence of the Radioresistant Bacterium Deinococcus aetherius ST0316, Isolated from the Air Dust collected in Lower Stratosphere above Japan.</title>
        <authorList>
            <person name="Satoh K."/>
            <person name="Hagiwara K."/>
            <person name="Katsumata K."/>
            <person name="Kubo A."/>
            <person name="Yokobori S."/>
            <person name="Yamagishi A."/>
            <person name="Oono Y."/>
            <person name="Narumi I."/>
        </authorList>
    </citation>
    <scope>NUCLEOTIDE SEQUENCE</scope>
    <source>
        <strain evidence="1">ST0316</strain>
    </source>
</reference>
<gene>
    <name evidence="1" type="ORF">DAETH_28840</name>
</gene>
<dbReference type="Proteomes" id="UP001064971">
    <property type="component" value="Chromosome"/>
</dbReference>